<organism evidence="2 3">
    <name type="scientific">Rhodococcoides kroppenstedtii</name>
    <dbReference type="NCBI Taxonomy" id="293050"/>
    <lineage>
        <taxon>Bacteria</taxon>
        <taxon>Bacillati</taxon>
        <taxon>Actinomycetota</taxon>
        <taxon>Actinomycetes</taxon>
        <taxon>Mycobacteriales</taxon>
        <taxon>Nocardiaceae</taxon>
        <taxon>Rhodococcoides</taxon>
    </lineage>
</organism>
<sequence>MGSRYPQLIFGEHARRRQGEAVRSGAWSVDGDPGPQDLTVRELALIRGAFQFHLGTVTPHGWPYVQYRSGPAGFLRHLGGRTLGFADHRGNQQYASVGNIESTGRVALYLADLPRRQRLKVFGTATVVDEADDPALLERLRTLDDGSRVGATCERSILIEVEAFDWNCARSLVPQYTEDQVRRRVQPYIDEIAALQAEIARLREG</sequence>
<dbReference type="PANTHER" id="PTHR42815:SF2">
    <property type="entry name" value="FAD-BINDING, PUTATIVE (AFU_ORTHOLOGUE AFUA_6G07600)-RELATED"/>
    <property type="match status" value="1"/>
</dbReference>
<protein>
    <recommendedName>
        <fullName evidence="1">Pyridoxamine 5'-phosphate oxidase N-terminal domain-containing protein</fullName>
    </recommendedName>
</protein>
<feature type="domain" description="Pyridoxamine 5'-phosphate oxidase N-terminal" evidence="1">
    <location>
        <begin position="45"/>
        <end position="136"/>
    </location>
</feature>
<dbReference type="GeneID" id="85486435"/>
<gene>
    <name evidence="2" type="ORF">SAMN05444374_109180</name>
</gene>
<accession>A0A1I0TU17</accession>
<dbReference type="OrthoDB" id="9786134at2"/>
<dbReference type="EMBL" id="FOJN01000009">
    <property type="protein sequence ID" value="SFA55299.1"/>
    <property type="molecule type" value="Genomic_DNA"/>
</dbReference>
<evidence type="ECO:0000259" key="1">
    <source>
        <dbReference type="Pfam" id="PF01243"/>
    </source>
</evidence>
<dbReference type="AlphaFoldDB" id="A0A1I0TU17"/>
<evidence type="ECO:0000313" key="2">
    <source>
        <dbReference type="EMBL" id="SFA55299.1"/>
    </source>
</evidence>
<proteinExistence type="predicted"/>
<name>A0A1I0TU17_9NOCA</name>
<dbReference type="Pfam" id="PF01243">
    <property type="entry name" value="PNPOx_N"/>
    <property type="match status" value="1"/>
</dbReference>
<dbReference type="RefSeq" id="WP_068365867.1">
    <property type="nucleotide sequence ID" value="NZ_FOJN01000009.1"/>
</dbReference>
<dbReference type="Gene3D" id="2.30.110.10">
    <property type="entry name" value="Electron Transport, Fmn-binding Protein, Chain A"/>
    <property type="match status" value="1"/>
</dbReference>
<dbReference type="SUPFAM" id="SSF50475">
    <property type="entry name" value="FMN-binding split barrel"/>
    <property type="match status" value="1"/>
</dbReference>
<dbReference type="Proteomes" id="UP000182054">
    <property type="component" value="Unassembled WGS sequence"/>
</dbReference>
<evidence type="ECO:0000313" key="3">
    <source>
        <dbReference type="Proteomes" id="UP000182054"/>
    </source>
</evidence>
<reference evidence="2 3" key="1">
    <citation type="submission" date="2016-10" db="EMBL/GenBank/DDBJ databases">
        <authorList>
            <person name="de Groot N.N."/>
        </authorList>
    </citation>
    <scope>NUCLEOTIDE SEQUENCE [LARGE SCALE GENOMIC DNA]</scope>
    <source>
        <strain evidence="2 3">DSM 44908</strain>
    </source>
</reference>
<dbReference type="InterPro" id="IPR011576">
    <property type="entry name" value="Pyridox_Oxase_N"/>
</dbReference>
<dbReference type="InterPro" id="IPR012349">
    <property type="entry name" value="Split_barrel_FMN-bd"/>
</dbReference>
<dbReference type="PANTHER" id="PTHR42815">
    <property type="entry name" value="FAD-BINDING, PUTATIVE (AFU_ORTHOLOGUE AFUA_6G07600)-RELATED"/>
    <property type="match status" value="1"/>
</dbReference>